<evidence type="ECO:0000313" key="9">
    <source>
        <dbReference type="EMBL" id="KAE9185816.1"/>
    </source>
</evidence>
<dbReference type="EMBL" id="QXGC01002464">
    <property type="protein sequence ID" value="KAE9185816.1"/>
    <property type="molecule type" value="Genomic_DNA"/>
</dbReference>
<evidence type="ECO:0000313" key="21">
    <source>
        <dbReference type="Proteomes" id="UP000488956"/>
    </source>
</evidence>
<evidence type="ECO:0000313" key="4">
    <source>
        <dbReference type="EMBL" id="KAE9071201.1"/>
    </source>
</evidence>
<organism evidence="2 12">
    <name type="scientific">Phytophthora fragariae</name>
    <dbReference type="NCBI Taxonomy" id="53985"/>
    <lineage>
        <taxon>Eukaryota</taxon>
        <taxon>Sar</taxon>
        <taxon>Stramenopiles</taxon>
        <taxon>Oomycota</taxon>
        <taxon>Peronosporomycetes</taxon>
        <taxon>Peronosporales</taxon>
        <taxon>Peronosporaceae</taxon>
        <taxon>Phytophthora</taxon>
    </lineage>
</organism>
<feature type="signal peptide" evidence="1">
    <location>
        <begin position="1"/>
        <end position="17"/>
    </location>
</feature>
<comment type="caution">
    <text evidence="2">The sequence shown here is derived from an EMBL/GenBank/DDBJ whole genome shotgun (WGS) entry which is preliminary data.</text>
</comment>
<evidence type="ECO:0000313" key="12">
    <source>
        <dbReference type="Proteomes" id="UP000429523"/>
    </source>
</evidence>
<dbReference type="Proteomes" id="UP000440367">
    <property type="component" value="Unassembled WGS sequence"/>
</dbReference>
<dbReference type="Proteomes" id="UP000429523">
    <property type="component" value="Unassembled WGS sequence"/>
</dbReference>
<dbReference type="Proteomes" id="UP000460718">
    <property type="component" value="Unassembled WGS sequence"/>
</dbReference>
<dbReference type="EMBL" id="QXFY01003410">
    <property type="protein sequence ID" value="KAE9285423.1"/>
    <property type="molecule type" value="Genomic_DNA"/>
</dbReference>
<keyword evidence="1" id="KW-0732">Signal</keyword>
<feature type="chain" id="PRO_5036163565" description="Secreted protein" evidence="1">
    <location>
        <begin position="18"/>
        <end position="78"/>
    </location>
</feature>
<dbReference type="Proteomes" id="UP000441208">
    <property type="component" value="Unassembled WGS sequence"/>
</dbReference>
<dbReference type="OrthoDB" id="10272777at2759"/>
<accession>A0A6A3DX07</accession>
<dbReference type="Proteomes" id="UP000476176">
    <property type="component" value="Unassembled WGS sequence"/>
</dbReference>
<evidence type="ECO:0000313" key="18">
    <source>
        <dbReference type="Proteomes" id="UP000460718"/>
    </source>
</evidence>
<reference evidence="12 13" key="1">
    <citation type="submission" date="2018-08" db="EMBL/GenBank/DDBJ databases">
        <title>Genomic investigation of the strawberry pathogen Phytophthora fragariae indicates pathogenicity is determined by transcriptional variation in three key races.</title>
        <authorList>
            <person name="Adams T.M."/>
            <person name="Armitage A.D."/>
            <person name="Sobczyk M.K."/>
            <person name="Bates H.J."/>
            <person name="Dunwell J.M."/>
            <person name="Nellist C.F."/>
            <person name="Harrison R.J."/>
        </authorList>
    </citation>
    <scope>NUCLEOTIDE SEQUENCE [LARGE SCALE GENOMIC DNA]</scope>
    <source>
        <strain evidence="10 14">A4</strain>
        <strain evidence="8 15">BC-1</strain>
        <strain evidence="9 19">BC-23</strain>
        <strain evidence="7 13">NOV-27</strain>
        <strain evidence="6 16">NOV-5</strain>
        <strain evidence="5 17">NOV-71</strain>
        <strain evidence="11 20">NOV-77</strain>
        <strain evidence="2 12">NOV-9</strain>
        <strain evidence="4 21">ONT-3</strain>
        <strain evidence="3 18">SCRP245</strain>
    </source>
</reference>
<evidence type="ECO:0000313" key="2">
    <source>
        <dbReference type="EMBL" id="KAE8924467.1"/>
    </source>
</evidence>
<gene>
    <name evidence="10" type="ORF">PF001_g26908</name>
    <name evidence="8" type="ORF">PF002_g27144</name>
    <name evidence="9" type="ORF">PF004_g23254</name>
    <name evidence="7" type="ORF">PF005_g26433</name>
    <name evidence="6" type="ORF">PF006_g23937</name>
    <name evidence="5" type="ORF">PF007_g26451</name>
    <name evidence="11" type="ORF">PF008_g26916</name>
    <name evidence="2" type="ORF">PF009_g25300</name>
    <name evidence="4" type="ORF">PF010_g25967</name>
    <name evidence="3" type="ORF">PF011_g23652</name>
</gene>
<dbReference type="EMBL" id="QXGA01002551">
    <property type="protein sequence ID" value="KAE9095728.1"/>
    <property type="molecule type" value="Genomic_DNA"/>
</dbReference>
<dbReference type="EMBL" id="QXFX01003103">
    <property type="protein sequence ID" value="KAE9071201.1"/>
    <property type="molecule type" value="Genomic_DNA"/>
</dbReference>
<dbReference type="EMBL" id="QXGD01002988">
    <property type="protein sequence ID" value="KAE9181902.1"/>
    <property type="molecule type" value="Genomic_DNA"/>
</dbReference>
<dbReference type="EMBL" id="QXGF01002490">
    <property type="protein sequence ID" value="KAE8924467.1"/>
    <property type="molecule type" value="Genomic_DNA"/>
</dbReference>
<evidence type="ECO:0000313" key="10">
    <source>
        <dbReference type="EMBL" id="KAE9274798.1"/>
    </source>
</evidence>
<evidence type="ECO:0000313" key="7">
    <source>
        <dbReference type="EMBL" id="KAE9173072.1"/>
    </source>
</evidence>
<dbReference type="Proteomes" id="UP000486351">
    <property type="component" value="Unassembled WGS sequence"/>
</dbReference>
<evidence type="ECO:0000313" key="6">
    <source>
        <dbReference type="EMBL" id="KAE9095728.1"/>
    </source>
</evidence>
<evidence type="ECO:0000313" key="19">
    <source>
        <dbReference type="Proteomes" id="UP000476176"/>
    </source>
</evidence>
<evidence type="ECO:0000313" key="5">
    <source>
        <dbReference type="EMBL" id="KAE9071719.1"/>
    </source>
</evidence>
<proteinExistence type="predicted"/>
<keyword evidence="13" id="KW-1185">Reference proteome</keyword>
<evidence type="ECO:0000313" key="16">
    <source>
        <dbReference type="Proteomes" id="UP000440732"/>
    </source>
</evidence>
<evidence type="ECO:0008006" key="22">
    <source>
        <dbReference type="Google" id="ProtNLM"/>
    </source>
</evidence>
<evidence type="ECO:0000313" key="15">
    <source>
        <dbReference type="Proteomes" id="UP000440367"/>
    </source>
</evidence>
<evidence type="ECO:0000313" key="3">
    <source>
        <dbReference type="EMBL" id="KAE8977434.1"/>
    </source>
</evidence>
<sequence length="78" mass="8270">MGATAIVCCLILYDGLAASVLLQQQRYSDVTGQAADTAQCTTGNRSALVVEARRHAKVTSLGGSSWKSHAPYSEHECD</sequence>
<name>A0A6A3DX07_9STRA</name>
<dbReference type="EMBL" id="QXFZ01003045">
    <property type="protein sequence ID" value="KAE9071719.1"/>
    <property type="molecule type" value="Genomic_DNA"/>
</dbReference>
<dbReference type="AlphaFoldDB" id="A0A6A3DX07"/>
<evidence type="ECO:0000313" key="13">
    <source>
        <dbReference type="Proteomes" id="UP000433483"/>
    </source>
</evidence>
<dbReference type="EMBL" id="QXGE01003492">
    <property type="protein sequence ID" value="KAE9274798.1"/>
    <property type="molecule type" value="Genomic_DNA"/>
</dbReference>
<evidence type="ECO:0000313" key="17">
    <source>
        <dbReference type="Proteomes" id="UP000441208"/>
    </source>
</evidence>
<dbReference type="EMBL" id="QXFW01002559">
    <property type="protein sequence ID" value="KAE8977434.1"/>
    <property type="molecule type" value="Genomic_DNA"/>
</dbReference>
<dbReference type="EMBL" id="QXGB01003056">
    <property type="protein sequence ID" value="KAE9173072.1"/>
    <property type="molecule type" value="Genomic_DNA"/>
</dbReference>
<dbReference type="Proteomes" id="UP000488956">
    <property type="component" value="Unassembled WGS sequence"/>
</dbReference>
<evidence type="ECO:0000313" key="8">
    <source>
        <dbReference type="EMBL" id="KAE9181902.1"/>
    </source>
</evidence>
<dbReference type="Proteomes" id="UP000433483">
    <property type="component" value="Unassembled WGS sequence"/>
</dbReference>
<dbReference type="Proteomes" id="UP000437068">
    <property type="component" value="Unassembled WGS sequence"/>
</dbReference>
<dbReference type="Proteomes" id="UP000440732">
    <property type="component" value="Unassembled WGS sequence"/>
</dbReference>
<evidence type="ECO:0000313" key="14">
    <source>
        <dbReference type="Proteomes" id="UP000437068"/>
    </source>
</evidence>
<protein>
    <recommendedName>
        <fullName evidence="22">Secreted protein</fullName>
    </recommendedName>
</protein>
<evidence type="ECO:0000313" key="11">
    <source>
        <dbReference type="EMBL" id="KAE9285423.1"/>
    </source>
</evidence>
<evidence type="ECO:0000313" key="20">
    <source>
        <dbReference type="Proteomes" id="UP000486351"/>
    </source>
</evidence>
<evidence type="ECO:0000256" key="1">
    <source>
        <dbReference type="SAM" id="SignalP"/>
    </source>
</evidence>